<dbReference type="Proteomes" id="UP000887458">
    <property type="component" value="Unassembled WGS sequence"/>
</dbReference>
<feature type="domain" description="Peptidase C1A papain C-terminal" evidence="3">
    <location>
        <begin position="181"/>
        <end position="399"/>
    </location>
</feature>
<dbReference type="SUPFAM" id="SSF54001">
    <property type="entry name" value="Cysteine proteinases"/>
    <property type="match status" value="1"/>
</dbReference>
<evidence type="ECO:0000256" key="2">
    <source>
        <dbReference type="SAM" id="SignalP"/>
    </source>
</evidence>
<reference evidence="5 6" key="2">
    <citation type="journal article" date="2022" name="Mol. Biol. Evol.">
        <title>Comparative Genomics Reveals Insights into the Divergent Evolution of Astigmatic Mites and Household Pest Adaptations.</title>
        <authorList>
            <person name="Xiong Q."/>
            <person name="Wan A.T."/>
            <person name="Liu X."/>
            <person name="Fung C.S."/>
            <person name="Xiao X."/>
            <person name="Malainual N."/>
            <person name="Hou J."/>
            <person name="Wang L."/>
            <person name="Wang M."/>
            <person name="Yang K.Y."/>
            <person name="Cui Y."/>
            <person name="Leung E.L."/>
            <person name="Nong W."/>
            <person name="Shin S.K."/>
            <person name="Au S.W."/>
            <person name="Jeong K.Y."/>
            <person name="Chew F.T."/>
            <person name="Hui J.H."/>
            <person name="Leung T.F."/>
            <person name="Tungtrongchitr A."/>
            <person name="Zhong N."/>
            <person name="Liu Z."/>
            <person name="Tsui S.K."/>
        </authorList>
    </citation>
    <scope>NUCLEOTIDE SEQUENCE [LARGE SCALE GENOMIC DNA]</scope>
    <source>
        <strain evidence="5">Derp</strain>
    </source>
</reference>
<dbReference type="SMART" id="SM00645">
    <property type="entry name" value="Pept_C1"/>
    <property type="match status" value="1"/>
</dbReference>
<dbReference type="Pfam" id="PF08246">
    <property type="entry name" value="Inhibitor_I29"/>
    <property type="match status" value="1"/>
</dbReference>
<dbReference type="InterPro" id="IPR038765">
    <property type="entry name" value="Papain-like_cys_pep_sf"/>
</dbReference>
<feature type="signal peptide" evidence="2">
    <location>
        <begin position="1"/>
        <end position="23"/>
    </location>
</feature>
<evidence type="ECO:0000259" key="3">
    <source>
        <dbReference type="SMART" id="SM00645"/>
    </source>
</evidence>
<dbReference type="SMART" id="SM00848">
    <property type="entry name" value="Inhibitor_I29"/>
    <property type="match status" value="1"/>
</dbReference>
<sequence length="665" mass="76365">MIPYSILSTLLSLIILDYQQSAAMEQLHQQLTIADSNKNIPAQSAQVEYLQFIRSTYGRQNLTEIAEEFDLKNFEQNFTEFQKKYDKHYFDGEDLEIRRANFLYSLKVVKDNDNDYKTGRVPYRLKINKFADFGMNEKIFINQKLLTAKHETANKPIPFNNNHSKISMNVVRKMNQTSITFPAQFDWRSQSMVTTIEDQGQCGSSWIFAGVGLVESANSIAGNPLVVLSKQQVLDCVLAPFYLSDGCNGGMLDDVFHYARQVGLTMEKTYPYKGKQGECRQVLGEWREWIYRYNYLPLNSSDEMIMWVVYNKGPVATLINAGDRHFQLYSGGILTDGGDRGLSGEHDQYVQIIGWGNDNGLDFWLIKNSWGRDWGESGYARMIRGVNNRGINTVVAYAEALPIRQPEPPKPTTEKPEPDASIGMFEHSNQMTIMMITLIFSIWIFSQKQNQNKLKMFRQRFLILSSILLLTSMINCQTLPPNVTNILNQLLEQSLADQQQNINGDGGGDGSNSSLTPANLSEIVRIFVQFLVAIFNAFQRVFAQSPMLRNDIVYKSWNDQDLVYNQNISFEKVLEERKEKFDQIFNTVQRFKRGAIGTMFENFSEKDVENLLEKFLKNTQNNSNNDNNLTRIKRNLQQFINLEQLFDSDTIGKLLQNYIAPIKSN</sequence>
<feature type="chain" id="PRO_5045358418" evidence="2">
    <location>
        <begin position="24"/>
        <end position="665"/>
    </location>
</feature>
<keyword evidence="6" id="KW-1185">Reference proteome</keyword>
<dbReference type="EMBL" id="NJHN03000049">
    <property type="protein sequence ID" value="KAH9420417.1"/>
    <property type="molecule type" value="Genomic_DNA"/>
</dbReference>
<gene>
    <name evidence="5" type="ORF">DERP_014036</name>
</gene>
<dbReference type="InterPro" id="IPR013201">
    <property type="entry name" value="Prot_inhib_I29"/>
</dbReference>
<protein>
    <submittedName>
        <fullName evidence="5">Uncharacterized protein</fullName>
    </submittedName>
</protein>
<dbReference type="PANTHER" id="PTHR12411">
    <property type="entry name" value="CYSTEINE PROTEASE FAMILY C1-RELATED"/>
    <property type="match status" value="1"/>
</dbReference>
<dbReference type="InterPro" id="IPR013128">
    <property type="entry name" value="Peptidase_C1A"/>
</dbReference>
<proteinExistence type="inferred from homology"/>
<name>A0ABQ8JDB7_DERPT</name>
<accession>A0ABQ8JDB7</accession>
<evidence type="ECO:0000313" key="6">
    <source>
        <dbReference type="Proteomes" id="UP000887458"/>
    </source>
</evidence>
<feature type="domain" description="Cathepsin propeptide inhibitor" evidence="4">
    <location>
        <begin position="78"/>
        <end position="133"/>
    </location>
</feature>
<dbReference type="Pfam" id="PF00112">
    <property type="entry name" value="Peptidase_C1"/>
    <property type="match status" value="1"/>
</dbReference>
<evidence type="ECO:0000256" key="1">
    <source>
        <dbReference type="ARBA" id="ARBA00008455"/>
    </source>
</evidence>
<reference evidence="5 6" key="1">
    <citation type="journal article" date="2018" name="J. Allergy Clin. Immunol.">
        <title>High-quality assembly of Dermatophagoides pteronyssinus genome and transcriptome reveals a wide range of novel allergens.</title>
        <authorList>
            <person name="Liu X.Y."/>
            <person name="Yang K.Y."/>
            <person name="Wang M.Q."/>
            <person name="Kwok J.S."/>
            <person name="Zeng X."/>
            <person name="Yang Z."/>
            <person name="Xiao X.J."/>
            <person name="Lau C.P."/>
            <person name="Li Y."/>
            <person name="Huang Z.M."/>
            <person name="Ba J.G."/>
            <person name="Yim A.K."/>
            <person name="Ouyang C.Y."/>
            <person name="Ngai S.M."/>
            <person name="Chan T.F."/>
            <person name="Leung E.L."/>
            <person name="Liu L."/>
            <person name="Liu Z.G."/>
            <person name="Tsui S.K."/>
        </authorList>
    </citation>
    <scope>NUCLEOTIDE SEQUENCE [LARGE SCALE GENOMIC DNA]</scope>
    <source>
        <strain evidence="5">Derp</strain>
    </source>
</reference>
<comment type="similarity">
    <text evidence="1">Belongs to the peptidase C1 family.</text>
</comment>
<comment type="caution">
    <text evidence="5">The sequence shown here is derived from an EMBL/GenBank/DDBJ whole genome shotgun (WGS) entry which is preliminary data.</text>
</comment>
<dbReference type="InterPro" id="IPR000668">
    <property type="entry name" value="Peptidase_C1A_C"/>
</dbReference>
<organism evidence="5 6">
    <name type="scientific">Dermatophagoides pteronyssinus</name>
    <name type="common">European house dust mite</name>
    <dbReference type="NCBI Taxonomy" id="6956"/>
    <lineage>
        <taxon>Eukaryota</taxon>
        <taxon>Metazoa</taxon>
        <taxon>Ecdysozoa</taxon>
        <taxon>Arthropoda</taxon>
        <taxon>Chelicerata</taxon>
        <taxon>Arachnida</taxon>
        <taxon>Acari</taxon>
        <taxon>Acariformes</taxon>
        <taxon>Sarcoptiformes</taxon>
        <taxon>Astigmata</taxon>
        <taxon>Psoroptidia</taxon>
        <taxon>Analgoidea</taxon>
        <taxon>Pyroglyphidae</taxon>
        <taxon>Dermatophagoidinae</taxon>
        <taxon>Dermatophagoides</taxon>
    </lineage>
</organism>
<dbReference type="CDD" id="cd02248">
    <property type="entry name" value="Peptidase_C1A"/>
    <property type="match status" value="1"/>
</dbReference>
<dbReference type="Gene3D" id="3.90.70.10">
    <property type="entry name" value="Cysteine proteinases"/>
    <property type="match status" value="1"/>
</dbReference>
<dbReference type="InterPro" id="IPR039417">
    <property type="entry name" value="Peptidase_C1A_papain-like"/>
</dbReference>
<evidence type="ECO:0000259" key="4">
    <source>
        <dbReference type="SMART" id="SM00848"/>
    </source>
</evidence>
<evidence type="ECO:0000313" key="5">
    <source>
        <dbReference type="EMBL" id="KAH9420417.1"/>
    </source>
</evidence>
<keyword evidence="2" id="KW-0732">Signal</keyword>